<dbReference type="PANTHER" id="PTHR23088:SF27">
    <property type="entry name" value="DEAMINATED GLUTATHIONE AMIDASE"/>
    <property type="match status" value="1"/>
</dbReference>
<evidence type="ECO:0000256" key="1">
    <source>
        <dbReference type="ARBA" id="ARBA00010613"/>
    </source>
</evidence>
<dbReference type="SUPFAM" id="SSF56317">
    <property type="entry name" value="Carbon-nitrogen hydrolase"/>
    <property type="match status" value="1"/>
</dbReference>
<keyword evidence="3" id="KW-0378">Hydrolase</keyword>
<dbReference type="RefSeq" id="WP_004910706.1">
    <property type="nucleotide sequence ID" value="NZ_MPLS01000030.1"/>
</dbReference>
<dbReference type="InterPro" id="IPR003010">
    <property type="entry name" value="C-N_Hydrolase"/>
</dbReference>
<gene>
    <name evidence="3" type="ORF">BMR96_07805</name>
</gene>
<accession>A0A1X0VC29</accession>
<organism evidence="3 4">
    <name type="scientific">Leuconostoc pseudomesenteroides</name>
    <dbReference type="NCBI Taxonomy" id="33968"/>
    <lineage>
        <taxon>Bacteria</taxon>
        <taxon>Bacillati</taxon>
        <taxon>Bacillota</taxon>
        <taxon>Bacilli</taxon>
        <taxon>Lactobacillales</taxon>
        <taxon>Lactobacillaceae</taxon>
        <taxon>Leuconostoc</taxon>
    </lineage>
</organism>
<dbReference type="Proteomes" id="UP000192288">
    <property type="component" value="Unassembled WGS sequence"/>
</dbReference>
<proteinExistence type="inferred from homology"/>
<dbReference type="EMBL" id="MPLS01000030">
    <property type="protein sequence ID" value="ORI97307.1"/>
    <property type="molecule type" value="Genomic_DNA"/>
</dbReference>
<dbReference type="AlphaFoldDB" id="A0A1X0VC29"/>
<dbReference type="Pfam" id="PF00795">
    <property type="entry name" value="CN_hydrolase"/>
    <property type="match status" value="1"/>
</dbReference>
<sequence>MTLKVAIAQMNIALGQPEVNEQTVAQYAQKASEAGADILIYPEMWNTGYALTDLPQLADNDGERSRQLLARLAKTYQLNIVGGSVATMRDGQFFNTMFVFNQLGQQVARYDKAHLFGLMNEEKYIAAGSQPNTFELAGVLSAGVICYDIRFPEWLRTMMSSGPQAILYVSAEWPIQRIAQWQILLQARAIENQAFVVAANRVGSDRDNTFGGRSLVIDPLGNIVAQGTDADDMLVTADIDIADETAIRGQIPVFSDRRPELYR</sequence>
<dbReference type="STRING" id="33968.BMS77_08385"/>
<dbReference type="InterPro" id="IPR036526">
    <property type="entry name" value="C-N_Hydrolase_sf"/>
</dbReference>
<dbReference type="CDD" id="cd07583">
    <property type="entry name" value="nitrilase_5"/>
    <property type="match status" value="1"/>
</dbReference>
<reference evidence="3 4" key="1">
    <citation type="journal article" date="2017" name="Front. Microbiol.">
        <title>Genomic Characterization of Dairy Associated Leuconostoc Species and Diversity of Leuconostocs in Undefined Mixed Mesophilic Starter Cultures.</title>
        <authorList>
            <person name="Frantzen C.A."/>
            <person name="Kot W."/>
            <person name="Pedersen T.B."/>
            <person name="Ardo Y.M."/>
            <person name="Broadbent J.R."/>
            <person name="Neve H."/>
            <person name="Hansen L.H."/>
            <person name="Dal Bello F."/>
            <person name="Ostlie H.M."/>
            <person name="Kleppen H.P."/>
            <person name="Vogensen F.K."/>
            <person name="Holo H."/>
        </authorList>
    </citation>
    <scope>NUCLEOTIDE SEQUENCE [LARGE SCALE GENOMIC DNA]</scope>
    <source>
        <strain evidence="3 4">LMGCF08</strain>
    </source>
</reference>
<comment type="caution">
    <text evidence="3">The sequence shown here is derived from an EMBL/GenBank/DDBJ whole genome shotgun (WGS) entry which is preliminary data.</text>
</comment>
<dbReference type="GO" id="GO:0016787">
    <property type="term" value="F:hydrolase activity"/>
    <property type="evidence" value="ECO:0007669"/>
    <property type="project" value="UniProtKB-KW"/>
</dbReference>
<dbReference type="eggNOG" id="COG0388">
    <property type="taxonomic scope" value="Bacteria"/>
</dbReference>
<evidence type="ECO:0000259" key="2">
    <source>
        <dbReference type="PROSITE" id="PS50263"/>
    </source>
</evidence>
<protein>
    <submittedName>
        <fullName evidence="3">Carbon-nitrogen hydrolase</fullName>
    </submittedName>
</protein>
<dbReference type="PANTHER" id="PTHR23088">
    <property type="entry name" value="NITRILASE-RELATED"/>
    <property type="match status" value="1"/>
</dbReference>
<comment type="similarity">
    <text evidence="1">Belongs to the carbon-nitrogen hydrolase superfamily. NIT1/NIT2 family.</text>
</comment>
<dbReference type="PROSITE" id="PS50263">
    <property type="entry name" value="CN_HYDROLASE"/>
    <property type="match status" value="1"/>
</dbReference>
<evidence type="ECO:0000313" key="4">
    <source>
        <dbReference type="Proteomes" id="UP000192288"/>
    </source>
</evidence>
<feature type="domain" description="CN hydrolase" evidence="2">
    <location>
        <begin position="3"/>
        <end position="241"/>
    </location>
</feature>
<evidence type="ECO:0000313" key="3">
    <source>
        <dbReference type="EMBL" id="ORI97307.1"/>
    </source>
</evidence>
<dbReference type="Gene3D" id="3.60.110.10">
    <property type="entry name" value="Carbon-nitrogen hydrolase"/>
    <property type="match status" value="1"/>
</dbReference>
<name>A0A1X0VC29_LEUPS</name>